<dbReference type="EMBL" id="JACRSQ010000003">
    <property type="protein sequence ID" value="MBC8542610.1"/>
    <property type="molecule type" value="Genomic_DNA"/>
</dbReference>
<dbReference type="InterPro" id="IPR036136">
    <property type="entry name" value="Nit/Sulf_reduc_fer-like_dom_sf"/>
</dbReference>
<evidence type="ECO:0000259" key="5">
    <source>
        <dbReference type="PROSITE" id="PS51379"/>
    </source>
</evidence>
<dbReference type="GO" id="GO:0046872">
    <property type="term" value="F:metal ion binding"/>
    <property type="evidence" value="ECO:0007669"/>
    <property type="project" value="UniProtKB-KW"/>
</dbReference>
<keyword evidence="1" id="KW-0004">4Fe-4S</keyword>
<keyword evidence="4" id="KW-0411">Iron-sulfur</keyword>
<dbReference type="GO" id="GO:0050311">
    <property type="term" value="F:sulfite reductase (ferredoxin) activity"/>
    <property type="evidence" value="ECO:0007669"/>
    <property type="project" value="TreeGrafter"/>
</dbReference>
<dbReference type="InterPro" id="IPR017896">
    <property type="entry name" value="4Fe4S_Fe-S-bd"/>
</dbReference>
<dbReference type="SUPFAM" id="SSF55124">
    <property type="entry name" value="Nitrite/Sulfite reductase N-terminal domain-like"/>
    <property type="match status" value="1"/>
</dbReference>
<dbReference type="AlphaFoldDB" id="A0A926DSR6"/>
<evidence type="ECO:0000256" key="3">
    <source>
        <dbReference type="ARBA" id="ARBA00023004"/>
    </source>
</evidence>
<dbReference type="InterPro" id="IPR045854">
    <property type="entry name" value="NO2/SO3_Rdtase_4Fe4S_sf"/>
</dbReference>
<reference evidence="6" key="1">
    <citation type="submission" date="2020-08" db="EMBL/GenBank/DDBJ databases">
        <title>Genome public.</title>
        <authorList>
            <person name="Liu C."/>
            <person name="Sun Q."/>
        </authorList>
    </citation>
    <scope>NUCLEOTIDE SEQUENCE</scope>
    <source>
        <strain evidence="6">NSJ-32</strain>
    </source>
</reference>
<dbReference type="RefSeq" id="WP_177718721.1">
    <property type="nucleotide sequence ID" value="NZ_JACRSQ010000003.1"/>
</dbReference>
<gene>
    <name evidence="6" type="ORF">H8730_03480</name>
</gene>
<dbReference type="PROSITE" id="PS51379">
    <property type="entry name" value="4FE4S_FER_2"/>
    <property type="match status" value="2"/>
</dbReference>
<dbReference type="Gene3D" id="3.30.70.20">
    <property type="match status" value="1"/>
</dbReference>
<dbReference type="InterPro" id="IPR006067">
    <property type="entry name" value="NO2/SO3_Rdtase_4Fe4S_dom"/>
</dbReference>
<dbReference type="PANTHER" id="PTHR11493">
    <property type="entry name" value="SULFITE REDUCTASE [NADPH] SUBUNIT BETA-RELATED"/>
    <property type="match status" value="1"/>
</dbReference>
<sequence length="317" mass="34345">MATLSISPADEKRVKAMGFLSNKGTDNFSARIITVNGKITAKQNQCIAEAAEKFGNGNITFTTRLTVEVQGVPYDKIDEFRAYIAREGLTTGGTGSKVRPVVSCKGTTCQYGLIDTFAVSEEIHRRFFEGYANVKLPHKFKIAVGGCPNNCVKPDLNDLGIIGQRIPQFDEDACMGCKKCSVASACPMEAATVRDGILNIDPALCNNCGRCAGKCHFDALSEGVNGYKIYIGGRWGKRVAQGRSLSKVFTDEEEALSVIEKAILFYREQGKTGERFAATIDRIGFETVEAELLSDAILGRKEEILSANLHDKGGATC</sequence>
<dbReference type="SUPFAM" id="SSF54862">
    <property type="entry name" value="4Fe-4S ferredoxins"/>
    <property type="match status" value="1"/>
</dbReference>
<evidence type="ECO:0000256" key="1">
    <source>
        <dbReference type="ARBA" id="ARBA00022485"/>
    </source>
</evidence>
<evidence type="ECO:0000313" key="6">
    <source>
        <dbReference type="EMBL" id="MBC8542610.1"/>
    </source>
</evidence>
<evidence type="ECO:0000256" key="4">
    <source>
        <dbReference type="ARBA" id="ARBA00023014"/>
    </source>
</evidence>
<dbReference type="InterPro" id="IPR005117">
    <property type="entry name" value="NiRdtase/SiRdtase_haem-b_fer"/>
</dbReference>
<dbReference type="GO" id="GO:0000103">
    <property type="term" value="P:sulfate assimilation"/>
    <property type="evidence" value="ECO:0007669"/>
    <property type="project" value="TreeGrafter"/>
</dbReference>
<evidence type="ECO:0000313" key="7">
    <source>
        <dbReference type="Proteomes" id="UP000657006"/>
    </source>
</evidence>
<evidence type="ECO:0000256" key="2">
    <source>
        <dbReference type="ARBA" id="ARBA00022723"/>
    </source>
</evidence>
<dbReference type="GO" id="GO:0020037">
    <property type="term" value="F:heme binding"/>
    <property type="evidence" value="ECO:0007669"/>
    <property type="project" value="InterPro"/>
</dbReference>
<dbReference type="SUPFAM" id="SSF56014">
    <property type="entry name" value="Nitrite and sulphite reductase 4Fe-4S domain-like"/>
    <property type="match status" value="1"/>
</dbReference>
<comment type="caution">
    <text evidence="6">The sequence shown here is derived from an EMBL/GenBank/DDBJ whole genome shotgun (WGS) entry which is preliminary data.</text>
</comment>
<name>A0A926DSR6_9FIRM</name>
<dbReference type="GO" id="GO:0051539">
    <property type="term" value="F:4 iron, 4 sulfur cluster binding"/>
    <property type="evidence" value="ECO:0007669"/>
    <property type="project" value="UniProtKB-KW"/>
</dbReference>
<dbReference type="PANTHER" id="PTHR11493:SF54">
    <property type="entry name" value="ANAEROBIC SULFITE REDUCTASE SUBUNIT C"/>
    <property type="match status" value="1"/>
</dbReference>
<proteinExistence type="predicted"/>
<dbReference type="Pfam" id="PF01077">
    <property type="entry name" value="NIR_SIR"/>
    <property type="match status" value="1"/>
</dbReference>
<keyword evidence="3" id="KW-0408">Iron</keyword>
<dbReference type="GO" id="GO:0009337">
    <property type="term" value="C:sulfite reductase complex (NADPH)"/>
    <property type="evidence" value="ECO:0007669"/>
    <property type="project" value="TreeGrafter"/>
</dbReference>
<dbReference type="Gene3D" id="3.30.413.10">
    <property type="entry name" value="Sulfite Reductase Hemoprotein, domain 1"/>
    <property type="match status" value="1"/>
</dbReference>
<feature type="domain" description="4Fe-4S ferredoxin-type" evidence="5">
    <location>
        <begin position="165"/>
        <end position="196"/>
    </location>
</feature>
<keyword evidence="2" id="KW-0479">Metal-binding</keyword>
<organism evidence="6 7">
    <name type="scientific">Bianquea renquensis</name>
    <dbReference type="NCBI Taxonomy" id="2763661"/>
    <lineage>
        <taxon>Bacteria</taxon>
        <taxon>Bacillati</taxon>
        <taxon>Bacillota</taxon>
        <taxon>Clostridia</taxon>
        <taxon>Eubacteriales</taxon>
        <taxon>Bianqueaceae</taxon>
        <taxon>Bianquea</taxon>
    </lineage>
</organism>
<protein>
    <submittedName>
        <fullName evidence="6">(4Fe-4S)-binding protein</fullName>
    </submittedName>
</protein>
<accession>A0A926DSR6</accession>
<dbReference type="Pfam" id="PF03460">
    <property type="entry name" value="NIR_SIR_ferr"/>
    <property type="match status" value="1"/>
</dbReference>
<feature type="domain" description="4Fe-4S ferredoxin-type" evidence="5">
    <location>
        <begin position="200"/>
        <end position="225"/>
    </location>
</feature>
<dbReference type="InterPro" id="IPR045169">
    <property type="entry name" value="NO2/SO3_Rdtase_4Fe4S_prot"/>
</dbReference>
<keyword evidence="7" id="KW-1185">Reference proteome</keyword>
<dbReference type="Proteomes" id="UP000657006">
    <property type="component" value="Unassembled WGS sequence"/>
</dbReference>
<dbReference type="GO" id="GO:0016002">
    <property type="term" value="F:sulfite reductase activity"/>
    <property type="evidence" value="ECO:0007669"/>
    <property type="project" value="TreeGrafter"/>
</dbReference>